<keyword evidence="3" id="KW-1185">Reference proteome</keyword>
<proteinExistence type="predicted"/>
<dbReference type="GeneID" id="45523868"/>
<reference evidence="2 3" key="1">
    <citation type="journal article" date="2014" name="Genome Announc.">
        <title>The Complete Genome Sequence of Pseudomonas putida NBRC 14164T Confirms High Intraspecies Variation.</title>
        <authorList>
            <person name="Ohji S."/>
            <person name="Yamazoe A."/>
            <person name="Hosoyama A."/>
            <person name="Tsuchikane K."/>
            <person name="Ezaki T."/>
            <person name="Fujita N."/>
        </authorList>
    </citation>
    <scope>NUCLEOTIDE SEQUENCE [LARGE SCALE GENOMIC DNA]</scope>
    <source>
        <strain evidence="2 3">NBRC 14164</strain>
    </source>
</reference>
<evidence type="ECO:0000313" key="3">
    <source>
        <dbReference type="Proteomes" id="UP000016702"/>
    </source>
</evidence>
<organism evidence="2 3">
    <name type="scientific">Pseudomonas putida NBRC 14164</name>
    <dbReference type="NCBI Taxonomy" id="1211579"/>
    <lineage>
        <taxon>Bacteria</taxon>
        <taxon>Pseudomonadati</taxon>
        <taxon>Pseudomonadota</taxon>
        <taxon>Gammaproteobacteria</taxon>
        <taxon>Pseudomonadales</taxon>
        <taxon>Pseudomonadaceae</taxon>
        <taxon>Pseudomonas</taxon>
    </lineage>
</organism>
<sequence length="83" mass="9264">MTTEIEQAEAAVRQAEGEYRELERAAAMLRDRLPAAQQELESARAQLRRLKQEDGTAATLCQQREIDRLTAAIAAANEDRSHA</sequence>
<feature type="coiled-coil region" evidence="1">
    <location>
        <begin position="5"/>
        <end position="53"/>
    </location>
</feature>
<evidence type="ECO:0008006" key="4">
    <source>
        <dbReference type="Google" id="ProtNLM"/>
    </source>
</evidence>
<dbReference type="RefSeq" id="WP_016499424.1">
    <property type="nucleotide sequence ID" value="NC_021505.1"/>
</dbReference>
<name>A0ABM7EEB6_PSEPU</name>
<accession>A0ABM7EEB6</accession>
<dbReference type="EMBL" id="AP013070">
    <property type="protein sequence ID" value="BAN54200.1"/>
    <property type="molecule type" value="Genomic_DNA"/>
</dbReference>
<evidence type="ECO:0000256" key="1">
    <source>
        <dbReference type="SAM" id="Coils"/>
    </source>
</evidence>
<dbReference type="Proteomes" id="UP000016702">
    <property type="component" value="Chromosome"/>
</dbReference>
<protein>
    <recommendedName>
        <fullName evidence="4">Chromosome segregation ATPase</fullName>
    </recommendedName>
</protein>
<gene>
    <name evidence="2" type="ORF">PP4_23470</name>
</gene>
<keyword evidence="1" id="KW-0175">Coiled coil</keyword>
<evidence type="ECO:0000313" key="2">
    <source>
        <dbReference type="EMBL" id="BAN54200.1"/>
    </source>
</evidence>